<dbReference type="EMBL" id="JACHXG010000001">
    <property type="protein sequence ID" value="MBB3087513.1"/>
    <property type="molecule type" value="Genomic_DNA"/>
</dbReference>
<organism evidence="2 3">
    <name type="scientific">Nocardioides albus</name>
    <dbReference type="NCBI Taxonomy" id="1841"/>
    <lineage>
        <taxon>Bacteria</taxon>
        <taxon>Bacillati</taxon>
        <taxon>Actinomycetota</taxon>
        <taxon>Actinomycetes</taxon>
        <taxon>Propionibacteriales</taxon>
        <taxon>Nocardioidaceae</taxon>
        <taxon>Nocardioides</taxon>
    </lineage>
</organism>
<keyword evidence="1" id="KW-1133">Transmembrane helix</keyword>
<keyword evidence="1" id="KW-0812">Transmembrane</keyword>
<accession>A0A7W5A0Z8</accession>
<dbReference type="Proteomes" id="UP000577707">
    <property type="component" value="Unassembled WGS sequence"/>
</dbReference>
<feature type="transmembrane region" description="Helical" evidence="1">
    <location>
        <begin position="6"/>
        <end position="24"/>
    </location>
</feature>
<dbReference type="AlphaFoldDB" id="A0A7W5A0Z8"/>
<keyword evidence="3" id="KW-1185">Reference proteome</keyword>
<proteinExistence type="predicted"/>
<keyword evidence="1" id="KW-0472">Membrane</keyword>
<name>A0A7W5A0Z8_9ACTN</name>
<evidence type="ECO:0000313" key="3">
    <source>
        <dbReference type="Proteomes" id="UP000577707"/>
    </source>
</evidence>
<sequence>MSTTMLVAAGIGYLLGILVGVWITRGHRAAH</sequence>
<evidence type="ECO:0000256" key="1">
    <source>
        <dbReference type="SAM" id="Phobius"/>
    </source>
</evidence>
<reference evidence="2 3" key="1">
    <citation type="submission" date="2020-08" db="EMBL/GenBank/DDBJ databases">
        <title>Genomic Encyclopedia of Type Strains, Phase III (KMG-III): the genomes of soil and plant-associated and newly described type strains.</title>
        <authorList>
            <person name="Whitman W."/>
        </authorList>
    </citation>
    <scope>NUCLEOTIDE SEQUENCE [LARGE SCALE GENOMIC DNA]</scope>
    <source>
        <strain evidence="2 3">CECT 3302</strain>
    </source>
</reference>
<comment type="caution">
    <text evidence="2">The sequence shown here is derived from an EMBL/GenBank/DDBJ whole genome shotgun (WGS) entry which is preliminary data.</text>
</comment>
<evidence type="ECO:0000313" key="2">
    <source>
        <dbReference type="EMBL" id="MBB3087513.1"/>
    </source>
</evidence>
<gene>
    <name evidence="2" type="ORF">FHS12_000436</name>
</gene>
<protein>
    <submittedName>
        <fullName evidence="2">Uncharacterized membrane-anchored protein YhcB (DUF1043 family)</fullName>
    </submittedName>
</protein>